<proteinExistence type="predicted"/>
<dbReference type="AlphaFoldDB" id="A0A0K1PDT8"/>
<evidence type="ECO:0000313" key="1">
    <source>
        <dbReference type="EMBL" id="AKU91672.1"/>
    </source>
</evidence>
<accession>A0A0K1PDT8</accession>
<keyword evidence="2" id="KW-1185">Reference proteome</keyword>
<organism evidence="1 2">
    <name type="scientific">Vulgatibacter incomptus</name>
    <dbReference type="NCBI Taxonomy" id="1391653"/>
    <lineage>
        <taxon>Bacteria</taxon>
        <taxon>Pseudomonadati</taxon>
        <taxon>Myxococcota</taxon>
        <taxon>Myxococcia</taxon>
        <taxon>Myxococcales</taxon>
        <taxon>Cystobacterineae</taxon>
        <taxon>Vulgatibacteraceae</taxon>
        <taxon>Vulgatibacter</taxon>
    </lineage>
</organism>
<dbReference type="EMBL" id="CP012332">
    <property type="protein sequence ID" value="AKU91672.1"/>
    <property type="molecule type" value="Genomic_DNA"/>
</dbReference>
<evidence type="ECO:0000313" key="2">
    <source>
        <dbReference type="Proteomes" id="UP000055590"/>
    </source>
</evidence>
<dbReference type="RefSeq" id="WP_050725951.1">
    <property type="nucleotide sequence ID" value="NZ_CP012332.1"/>
</dbReference>
<reference evidence="1 2" key="1">
    <citation type="submission" date="2015-08" db="EMBL/GenBank/DDBJ databases">
        <authorList>
            <person name="Babu N.S."/>
            <person name="Beckwith C.J."/>
            <person name="Beseler K.G."/>
            <person name="Brison A."/>
            <person name="Carone J.V."/>
            <person name="Caskin T.P."/>
            <person name="Diamond M."/>
            <person name="Durham M.E."/>
            <person name="Foxe J.M."/>
            <person name="Go M."/>
            <person name="Henderson B.A."/>
            <person name="Jones I.B."/>
            <person name="McGettigan J.A."/>
            <person name="Micheletti S.J."/>
            <person name="Nasrallah M.E."/>
            <person name="Ortiz D."/>
            <person name="Piller C.R."/>
            <person name="Privatt S.R."/>
            <person name="Schneider S.L."/>
            <person name="Sharp S."/>
            <person name="Smith T.C."/>
            <person name="Stanton J.D."/>
            <person name="Ullery H.E."/>
            <person name="Wilson R.J."/>
            <person name="Serrano M.G."/>
            <person name="Buck G."/>
            <person name="Lee V."/>
            <person name="Wang Y."/>
            <person name="Carvalho R."/>
            <person name="Voegtly L."/>
            <person name="Shi R."/>
            <person name="Duckworth R."/>
            <person name="Johnson A."/>
            <person name="Loviza R."/>
            <person name="Walstead R."/>
            <person name="Shah Z."/>
            <person name="Kiflezghi M."/>
            <person name="Wade K."/>
            <person name="Ball S.L."/>
            <person name="Bradley K.W."/>
            <person name="Asai D.J."/>
            <person name="Bowman C.A."/>
            <person name="Russell D.A."/>
            <person name="Pope W.H."/>
            <person name="Jacobs-Sera D."/>
            <person name="Hendrix R.W."/>
            <person name="Hatfull G.F."/>
        </authorList>
    </citation>
    <scope>NUCLEOTIDE SEQUENCE [LARGE SCALE GENOMIC DNA]</scope>
    <source>
        <strain evidence="1 2">DSM 27710</strain>
    </source>
</reference>
<sequence>MTDLVAGPKVSADVLSPVLRKHVDPAAPEPLRGMGARLLVPASPHDAVCMLYLLSFDPDERVRAQALATAQALPDKVSLTGLRDDTVPPAVLGWWADQVAENERLAELVILNPATPDEAMASIAGRCSEKNAELISQNQLRVLRHEPLLRALLCDAKLSGALRDGVADFAIRSGIYLADVPALVDAHRRIHGDVPPAPPGETAAAILAELSAELSDELEGAPLEEGRRATLTQRIMNMSVAEKIKLGTLGNKEARGILLRDTNKLVCVAAAESPRITEGEIVQLTNSRTINEEVLRVIFMNREWIKLYQVKLNLVKNPKTPLPTALRFLPHVRPSELKDLQNNRNVPTAIRTAARNLMMKTKR</sequence>
<dbReference type="STRING" id="1391653.AKJ08_2059"/>
<dbReference type="Proteomes" id="UP000055590">
    <property type="component" value="Chromosome"/>
</dbReference>
<protein>
    <submittedName>
        <fullName evidence="1">Uncharacterized protein</fullName>
    </submittedName>
</protein>
<gene>
    <name evidence="1" type="ORF">AKJ08_2059</name>
</gene>
<dbReference type="KEGG" id="vin:AKJ08_2059"/>
<dbReference type="OrthoDB" id="5506355at2"/>
<name>A0A0K1PDT8_9BACT</name>
<dbReference type="PATRIC" id="fig|1391653.3.peg.2153"/>